<protein>
    <submittedName>
        <fullName evidence="2">Uncharacterized protein</fullName>
    </submittedName>
</protein>
<evidence type="ECO:0000313" key="3">
    <source>
        <dbReference type="Proteomes" id="UP001342314"/>
    </source>
</evidence>
<evidence type="ECO:0000313" key="2">
    <source>
        <dbReference type="EMBL" id="GJN88153.1"/>
    </source>
</evidence>
<organism evidence="2 3">
    <name type="scientific">Rhodotorula paludigena</name>
    <dbReference type="NCBI Taxonomy" id="86838"/>
    <lineage>
        <taxon>Eukaryota</taxon>
        <taxon>Fungi</taxon>
        <taxon>Dikarya</taxon>
        <taxon>Basidiomycota</taxon>
        <taxon>Pucciniomycotina</taxon>
        <taxon>Microbotryomycetes</taxon>
        <taxon>Sporidiobolales</taxon>
        <taxon>Sporidiobolaceae</taxon>
        <taxon>Rhodotorula</taxon>
    </lineage>
</organism>
<dbReference type="EMBL" id="BQKY01000002">
    <property type="protein sequence ID" value="GJN88153.1"/>
    <property type="molecule type" value="Genomic_DNA"/>
</dbReference>
<evidence type="ECO:0000256" key="1">
    <source>
        <dbReference type="SAM" id="SignalP"/>
    </source>
</evidence>
<dbReference type="Proteomes" id="UP001342314">
    <property type="component" value="Unassembled WGS sequence"/>
</dbReference>
<reference evidence="2 3" key="1">
    <citation type="submission" date="2021-12" db="EMBL/GenBank/DDBJ databases">
        <title>High titer production of polyol ester of fatty acids by Rhodotorula paludigena BS15 towards product separation-free biomass refinery.</title>
        <authorList>
            <person name="Mano J."/>
            <person name="Ono H."/>
            <person name="Tanaka T."/>
            <person name="Naito K."/>
            <person name="Sushida H."/>
            <person name="Ike M."/>
            <person name="Tokuyasu K."/>
            <person name="Kitaoka M."/>
        </authorList>
    </citation>
    <scope>NUCLEOTIDE SEQUENCE [LARGE SCALE GENOMIC DNA]</scope>
    <source>
        <strain evidence="2 3">BS15</strain>
    </source>
</reference>
<proteinExistence type="predicted"/>
<keyword evidence="3" id="KW-1185">Reference proteome</keyword>
<accession>A0AAV5GDG3</accession>
<feature type="chain" id="PRO_5043808892" evidence="1">
    <location>
        <begin position="18"/>
        <end position="265"/>
    </location>
</feature>
<dbReference type="AlphaFoldDB" id="A0AAV5GDG3"/>
<keyword evidence="1" id="KW-0732">Signal</keyword>
<gene>
    <name evidence="2" type="ORF">Rhopal_001110-T1</name>
</gene>
<sequence length="265" mass="28238">MLTSTLIALAGAALAFASPDGKGGVDIVKDADFKKAEKAAKISLKEICYRNLYADVSKFKVKYNKEVLVHDEKGKDVFLFDGIKKDSNDREFYFEEFCYKQFNLKQHDANVAKENTAVIDNSGKNGYGGGKGVYKRGFDDNIGLFDRNDFLGGFGGYDDFGGKGLGGGYGGYNDFGGNGGYGGYNDFGKGGYGGYDDFGGKGGYGGGYGKGGFDNYGKGGFGGYGKGDFGGYGGYGKGGFENGYPGRDGFDGKGYWTRRLVKARA</sequence>
<feature type="signal peptide" evidence="1">
    <location>
        <begin position="1"/>
        <end position="17"/>
    </location>
</feature>
<name>A0AAV5GDG3_9BASI</name>
<comment type="caution">
    <text evidence="2">The sequence shown here is derived from an EMBL/GenBank/DDBJ whole genome shotgun (WGS) entry which is preliminary data.</text>
</comment>